<dbReference type="Proteomes" id="UP000318995">
    <property type="component" value="Unassembled WGS sequence"/>
</dbReference>
<protein>
    <submittedName>
        <fullName evidence="1">Uncharacterized protein</fullName>
    </submittedName>
</protein>
<name>A0A5C5W8J9_9BACT</name>
<comment type="caution">
    <text evidence="1">The sequence shown here is derived from an EMBL/GenBank/DDBJ whole genome shotgun (WGS) entry which is preliminary data.</text>
</comment>
<proteinExistence type="predicted"/>
<sequence>MGWNTIRYCLVPSGYALAPECGGSVDTSVPTKHPRVFDVVRSSNAKASVVSRVSLVQTLRMHGLNATVVKGGYVCYSCDGVDVSIYCDGVAVRSVDATFLLGKSRPRLDDWVRLLVDLCSSHSLVLFSMQDAQIVDSSSITESFTANPKWAEFEQKLW</sequence>
<organism evidence="1 2">
    <name type="scientific">Botrimarina hoheduenensis</name>
    <dbReference type="NCBI Taxonomy" id="2528000"/>
    <lineage>
        <taxon>Bacteria</taxon>
        <taxon>Pseudomonadati</taxon>
        <taxon>Planctomycetota</taxon>
        <taxon>Planctomycetia</taxon>
        <taxon>Pirellulales</taxon>
        <taxon>Lacipirellulaceae</taxon>
        <taxon>Botrimarina</taxon>
    </lineage>
</organism>
<dbReference type="AlphaFoldDB" id="A0A5C5W8J9"/>
<evidence type="ECO:0000313" key="2">
    <source>
        <dbReference type="Proteomes" id="UP000318995"/>
    </source>
</evidence>
<keyword evidence="2" id="KW-1185">Reference proteome</keyword>
<accession>A0A5C5W8J9</accession>
<gene>
    <name evidence="1" type="ORF">Pla111_08300</name>
</gene>
<evidence type="ECO:0000313" key="1">
    <source>
        <dbReference type="EMBL" id="TWT47218.1"/>
    </source>
</evidence>
<reference evidence="1 2" key="1">
    <citation type="submission" date="2019-02" db="EMBL/GenBank/DDBJ databases">
        <title>Deep-cultivation of Planctomycetes and their phenomic and genomic characterization uncovers novel biology.</title>
        <authorList>
            <person name="Wiegand S."/>
            <person name="Jogler M."/>
            <person name="Boedeker C."/>
            <person name="Pinto D."/>
            <person name="Vollmers J."/>
            <person name="Rivas-Marin E."/>
            <person name="Kohn T."/>
            <person name="Peeters S.H."/>
            <person name="Heuer A."/>
            <person name="Rast P."/>
            <person name="Oberbeckmann S."/>
            <person name="Bunk B."/>
            <person name="Jeske O."/>
            <person name="Meyerdierks A."/>
            <person name="Storesund J.E."/>
            <person name="Kallscheuer N."/>
            <person name="Luecker S."/>
            <person name="Lage O.M."/>
            <person name="Pohl T."/>
            <person name="Merkel B.J."/>
            <person name="Hornburger P."/>
            <person name="Mueller R.-W."/>
            <person name="Bruemmer F."/>
            <person name="Labrenz M."/>
            <person name="Spormann A.M."/>
            <person name="Op Den Camp H."/>
            <person name="Overmann J."/>
            <person name="Amann R."/>
            <person name="Jetten M.S.M."/>
            <person name="Mascher T."/>
            <person name="Medema M.H."/>
            <person name="Devos D.P."/>
            <person name="Kaster A.-K."/>
            <person name="Ovreas L."/>
            <person name="Rohde M."/>
            <person name="Galperin M.Y."/>
            <person name="Jogler C."/>
        </authorList>
    </citation>
    <scope>NUCLEOTIDE SEQUENCE [LARGE SCALE GENOMIC DNA]</scope>
    <source>
        <strain evidence="1 2">Pla111</strain>
    </source>
</reference>
<dbReference type="EMBL" id="SJPH01000002">
    <property type="protein sequence ID" value="TWT47218.1"/>
    <property type="molecule type" value="Genomic_DNA"/>
</dbReference>